<feature type="region of interest" description="Disordered" evidence="1">
    <location>
        <begin position="26"/>
        <end position="67"/>
    </location>
</feature>
<feature type="compositionally biased region" description="Low complexity" evidence="1">
    <location>
        <begin position="49"/>
        <end position="58"/>
    </location>
</feature>
<protein>
    <submittedName>
        <fullName evidence="3">Unannotated protein</fullName>
    </submittedName>
</protein>
<evidence type="ECO:0000313" key="3">
    <source>
        <dbReference type="EMBL" id="CAB5019802.1"/>
    </source>
</evidence>
<accession>A0A6J7QZP8</accession>
<feature type="compositionally biased region" description="Low complexity" evidence="1">
    <location>
        <begin position="31"/>
        <end position="41"/>
    </location>
</feature>
<dbReference type="Pfam" id="PF16127">
    <property type="entry name" value="DUF4839"/>
    <property type="match status" value="1"/>
</dbReference>
<dbReference type="PROSITE" id="PS51257">
    <property type="entry name" value="PROKAR_LIPOPROTEIN"/>
    <property type="match status" value="1"/>
</dbReference>
<dbReference type="EMBL" id="CAFBPU010000003">
    <property type="protein sequence ID" value="CAB5019802.1"/>
    <property type="molecule type" value="Genomic_DNA"/>
</dbReference>
<dbReference type="AlphaFoldDB" id="A0A6J7QZP8"/>
<name>A0A6J7QZP8_9ZZZZ</name>
<dbReference type="EMBL" id="CAFBND010000040">
    <property type="protein sequence ID" value="CAB4942807.1"/>
    <property type="molecule type" value="Genomic_DNA"/>
</dbReference>
<reference evidence="3" key="1">
    <citation type="submission" date="2020-05" db="EMBL/GenBank/DDBJ databases">
        <authorList>
            <person name="Chiriac C."/>
            <person name="Salcher M."/>
            <person name="Ghai R."/>
            <person name="Kavagutti S V."/>
        </authorList>
    </citation>
    <scope>NUCLEOTIDE SEQUENCE</scope>
</reference>
<dbReference type="InterPro" id="IPR032290">
    <property type="entry name" value="DUF4839"/>
</dbReference>
<evidence type="ECO:0000313" key="2">
    <source>
        <dbReference type="EMBL" id="CAB4942807.1"/>
    </source>
</evidence>
<proteinExistence type="predicted"/>
<evidence type="ECO:0000256" key="1">
    <source>
        <dbReference type="SAM" id="MobiDB-lite"/>
    </source>
</evidence>
<organism evidence="3">
    <name type="scientific">freshwater metagenome</name>
    <dbReference type="NCBI Taxonomy" id="449393"/>
    <lineage>
        <taxon>unclassified sequences</taxon>
        <taxon>metagenomes</taxon>
        <taxon>ecological metagenomes</taxon>
    </lineage>
</organism>
<gene>
    <name evidence="2" type="ORF">UFOPK3752_01172</name>
    <name evidence="3" type="ORF">UFOPK4150_00174</name>
</gene>
<sequence length="193" mass="20559">MRTGILAPTLALAALLAGCASSPESIAPTVQSTPSAAQPTQSSPPPSQEPSQAQTSQTYAPPSATAEQEINAKNNKEFAAALIGGECEYSLVAFAAKYEGRTIEFNGSILAMTNHEDYTTRYDIGIAPGDKGSSSGTGPLFKYDDVNLFDLNFPNLDIPYVGVDDLFHFVATVDHYDPDSCLFFLKPISTQAR</sequence>